<sequence>MLDLPHMKTAEKRKVLQAAIHNGDVSLKSILCFLRNKWPMHLDQRRQKDRNKRQKKTNLQKNLERSAKPRENTRRTTLAMPMGENPTSEDVTTGRDFSLP</sequence>
<dbReference type="AlphaFoldDB" id="A0AAD6HJQ4"/>
<keyword evidence="3" id="KW-1185">Reference proteome</keyword>
<feature type="compositionally biased region" description="Basic and acidic residues" evidence="1">
    <location>
        <begin position="62"/>
        <end position="74"/>
    </location>
</feature>
<reference evidence="2" key="2">
    <citation type="submission" date="2023-01" db="EMBL/GenBank/DDBJ databases">
        <authorList>
            <person name="Petersen C."/>
        </authorList>
    </citation>
    <scope>NUCLEOTIDE SEQUENCE</scope>
    <source>
        <strain evidence="2">IBT 17514</strain>
    </source>
</reference>
<gene>
    <name evidence="2" type="ORF">N7493_006974</name>
</gene>
<feature type="compositionally biased region" description="Basic residues" evidence="1">
    <location>
        <begin position="47"/>
        <end position="58"/>
    </location>
</feature>
<proteinExistence type="predicted"/>
<organism evidence="2 3">
    <name type="scientific">Penicillium malachiteum</name>
    <dbReference type="NCBI Taxonomy" id="1324776"/>
    <lineage>
        <taxon>Eukaryota</taxon>
        <taxon>Fungi</taxon>
        <taxon>Dikarya</taxon>
        <taxon>Ascomycota</taxon>
        <taxon>Pezizomycotina</taxon>
        <taxon>Eurotiomycetes</taxon>
        <taxon>Eurotiomycetidae</taxon>
        <taxon>Eurotiales</taxon>
        <taxon>Aspergillaceae</taxon>
        <taxon>Penicillium</taxon>
    </lineage>
</organism>
<evidence type="ECO:0000313" key="2">
    <source>
        <dbReference type="EMBL" id="KAJ5720096.1"/>
    </source>
</evidence>
<name>A0AAD6HJQ4_9EURO</name>
<feature type="region of interest" description="Disordered" evidence="1">
    <location>
        <begin position="43"/>
        <end position="100"/>
    </location>
</feature>
<dbReference type="Proteomes" id="UP001215712">
    <property type="component" value="Unassembled WGS sequence"/>
</dbReference>
<reference evidence="2" key="1">
    <citation type="journal article" date="2023" name="IMA Fungus">
        <title>Comparative genomic study of the Penicillium genus elucidates a diverse pangenome and 15 lateral gene transfer events.</title>
        <authorList>
            <person name="Petersen C."/>
            <person name="Sorensen T."/>
            <person name="Nielsen M.R."/>
            <person name="Sondergaard T.E."/>
            <person name="Sorensen J.L."/>
            <person name="Fitzpatrick D.A."/>
            <person name="Frisvad J.C."/>
            <person name="Nielsen K.L."/>
        </authorList>
    </citation>
    <scope>NUCLEOTIDE SEQUENCE</scope>
    <source>
        <strain evidence="2">IBT 17514</strain>
    </source>
</reference>
<evidence type="ECO:0000256" key="1">
    <source>
        <dbReference type="SAM" id="MobiDB-lite"/>
    </source>
</evidence>
<accession>A0AAD6HJQ4</accession>
<comment type="caution">
    <text evidence="2">The sequence shown here is derived from an EMBL/GenBank/DDBJ whole genome shotgun (WGS) entry which is preliminary data.</text>
</comment>
<dbReference type="EMBL" id="JAQJAN010000009">
    <property type="protein sequence ID" value="KAJ5720096.1"/>
    <property type="molecule type" value="Genomic_DNA"/>
</dbReference>
<protein>
    <submittedName>
        <fullName evidence="2">Uncharacterized protein</fullName>
    </submittedName>
</protein>
<evidence type="ECO:0000313" key="3">
    <source>
        <dbReference type="Proteomes" id="UP001215712"/>
    </source>
</evidence>